<dbReference type="CDD" id="cd03293">
    <property type="entry name" value="ABC_NrtD_SsuB_transporters"/>
    <property type="match status" value="1"/>
</dbReference>
<name>A0ABS4EGR2_9HYPH</name>
<dbReference type="GO" id="GO:0016787">
    <property type="term" value="F:hydrolase activity"/>
    <property type="evidence" value="ECO:0007669"/>
    <property type="project" value="UniProtKB-KW"/>
</dbReference>
<dbReference type="RefSeq" id="WP_209847587.1">
    <property type="nucleotide sequence ID" value="NZ_JAGGJV010000001.1"/>
</dbReference>
<dbReference type="PANTHER" id="PTHR42788">
    <property type="entry name" value="TAURINE IMPORT ATP-BINDING PROTEIN-RELATED"/>
    <property type="match status" value="1"/>
</dbReference>
<keyword evidence="10" id="KW-1185">Reference proteome</keyword>
<protein>
    <submittedName>
        <fullName evidence="9">Sulfonate transport system ATP-binding protein</fullName>
        <ecNumber evidence="9">3.6.3.-</ecNumber>
    </submittedName>
</protein>
<dbReference type="PROSITE" id="PS50893">
    <property type="entry name" value="ABC_TRANSPORTER_2"/>
    <property type="match status" value="1"/>
</dbReference>
<keyword evidence="3" id="KW-1003">Cell membrane</keyword>
<keyword evidence="6" id="KW-1278">Translocase</keyword>
<keyword evidence="9" id="KW-0378">Hydrolase</keyword>
<dbReference type="Proteomes" id="UP000823786">
    <property type="component" value="Unassembled WGS sequence"/>
</dbReference>
<keyword evidence="7" id="KW-0472">Membrane</keyword>
<comment type="similarity">
    <text evidence="1">Belongs to the ABC transporter superfamily.</text>
</comment>
<reference evidence="9 10" key="1">
    <citation type="submission" date="2021-03" db="EMBL/GenBank/DDBJ databases">
        <title>Genomic Encyclopedia of Type Strains, Phase IV (KMG-IV): sequencing the most valuable type-strain genomes for metagenomic binning, comparative biology and taxonomic classification.</title>
        <authorList>
            <person name="Goeker M."/>
        </authorList>
    </citation>
    <scope>NUCLEOTIDE SEQUENCE [LARGE SCALE GENOMIC DNA]</scope>
    <source>
        <strain evidence="9 10">DSM 26427</strain>
    </source>
</reference>
<gene>
    <name evidence="9" type="ORF">J2Z75_000615</name>
</gene>
<proteinExistence type="inferred from homology"/>
<dbReference type="Pfam" id="PF00005">
    <property type="entry name" value="ABC_tran"/>
    <property type="match status" value="1"/>
</dbReference>
<sequence>MSVIALNPKSEAPVNATRETAEARALRETSPGQWFPYAAPQPRARDTRENAFSFRGISRKFGDKTVLDNIDLDVPAGQFIAVIGKSGCGKSTLLRLLTGLDKPTSGTLTVNKGTAGENRTRIMFQEPRLLPWAKIAKNVEVGLTGIAKGAEAREKSLAILNEVGLADRAEEWPSVLSGGQRQRVALARALVAHPYILALDEPLGALDALTRIEMQQLLERIWLQQTFTAVLVTHDVAEAVALADRVIVIDHGRIALDLDIPLERPRRHGSPELARLEGQILDTLFGEKAG</sequence>
<keyword evidence="5 9" id="KW-0067">ATP-binding</keyword>
<evidence type="ECO:0000256" key="1">
    <source>
        <dbReference type="ARBA" id="ARBA00005417"/>
    </source>
</evidence>
<dbReference type="PROSITE" id="PS00211">
    <property type="entry name" value="ABC_TRANSPORTER_1"/>
    <property type="match status" value="1"/>
</dbReference>
<evidence type="ECO:0000256" key="2">
    <source>
        <dbReference type="ARBA" id="ARBA00022448"/>
    </source>
</evidence>
<evidence type="ECO:0000313" key="10">
    <source>
        <dbReference type="Proteomes" id="UP000823786"/>
    </source>
</evidence>
<dbReference type="InterPro" id="IPR017871">
    <property type="entry name" value="ABC_transporter-like_CS"/>
</dbReference>
<comment type="caution">
    <text evidence="9">The sequence shown here is derived from an EMBL/GenBank/DDBJ whole genome shotgun (WGS) entry which is preliminary data.</text>
</comment>
<dbReference type="PANTHER" id="PTHR42788:SF17">
    <property type="entry name" value="ALIPHATIC SULFONATES IMPORT ATP-BINDING PROTEIN SSUB"/>
    <property type="match status" value="1"/>
</dbReference>
<dbReference type="InterPro" id="IPR027417">
    <property type="entry name" value="P-loop_NTPase"/>
</dbReference>
<evidence type="ECO:0000259" key="8">
    <source>
        <dbReference type="PROSITE" id="PS50893"/>
    </source>
</evidence>
<organism evidence="9 10">
    <name type="scientific">Rhizobium herbae</name>
    <dbReference type="NCBI Taxonomy" id="508661"/>
    <lineage>
        <taxon>Bacteria</taxon>
        <taxon>Pseudomonadati</taxon>
        <taxon>Pseudomonadota</taxon>
        <taxon>Alphaproteobacteria</taxon>
        <taxon>Hyphomicrobiales</taxon>
        <taxon>Rhizobiaceae</taxon>
        <taxon>Rhizobium/Agrobacterium group</taxon>
        <taxon>Rhizobium</taxon>
    </lineage>
</organism>
<dbReference type="EC" id="3.6.3.-" evidence="9"/>
<dbReference type="SUPFAM" id="SSF52540">
    <property type="entry name" value="P-loop containing nucleoside triphosphate hydrolases"/>
    <property type="match status" value="1"/>
</dbReference>
<feature type="domain" description="ABC transporter" evidence="8">
    <location>
        <begin position="52"/>
        <end position="276"/>
    </location>
</feature>
<dbReference type="GO" id="GO:0005524">
    <property type="term" value="F:ATP binding"/>
    <property type="evidence" value="ECO:0007669"/>
    <property type="project" value="UniProtKB-KW"/>
</dbReference>
<keyword evidence="2" id="KW-0813">Transport</keyword>
<evidence type="ECO:0000256" key="6">
    <source>
        <dbReference type="ARBA" id="ARBA00022967"/>
    </source>
</evidence>
<dbReference type="InterPro" id="IPR050166">
    <property type="entry name" value="ABC_transporter_ATP-bind"/>
</dbReference>
<evidence type="ECO:0000256" key="3">
    <source>
        <dbReference type="ARBA" id="ARBA00022475"/>
    </source>
</evidence>
<accession>A0ABS4EGR2</accession>
<dbReference type="InterPro" id="IPR003593">
    <property type="entry name" value="AAA+_ATPase"/>
</dbReference>
<dbReference type="InterPro" id="IPR003439">
    <property type="entry name" value="ABC_transporter-like_ATP-bd"/>
</dbReference>
<dbReference type="EMBL" id="JAGGJV010000001">
    <property type="protein sequence ID" value="MBP1857135.1"/>
    <property type="molecule type" value="Genomic_DNA"/>
</dbReference>
<keyword evidence="4" id="KW-0547">Nucleotide-binding</keyword>
<dbReference type="SMART" id="SM00382">
    <property type="entry name" value="AAA"/>
    <property type="match status" value="1"/>
</dbReference>
<evidence type="ECO:0000256" key="4">
    <source>
        <dbReference type="ARBA" id="ARBA00022741"/>
    </source>
</evidence>
<evidence type="ECO:0000256" key="5">
    <source>
        <dbReference type="ARBA" id="ARBA00022840"/>
    </source>
</evidence>
<evidence type="ECO:0000256" key="7">
    <source>
        <dbReference type="ARBA" id="ARBA00023136"/>
    </source>
</evidence>
<evidence type="ECO:0000313" key="9">
    <source>
        <dbReference type="EMBL" id="MBP1857135.1"/>
    </source>
</evidence>
<dbReference type="Gene3D" id="3.40.50.300">
    <property type="entry name" value="P-loop containing nucleotide triphosphate hydrolases"/>
    <property type="match status" value="1"/>
</dbReference>